<comment type="similarity">
    <text evidence="1 4">Belongs to the DNA polymerase type-Y family.</text>
</comment>
<reference evidence="8" key="1">
    <citation type="journal article" date="2019" name="Int. J. Syst. Evol. Microbiol.">
        <title>The Global Catalogue of Microorganisms (GCM) 10K type strain sequencing project: providing services to taxonomists for standard genome sequencing and annotation.</title>
        <authorList>
            <consortium name="The Broad Institute Genomics Platform"/>
            <consortium name="The Broad Institute Genome Sequencing Center for Infectious Disease"/>
            <person name="Wu L."/>
            <person name="Ma J."/>
        </authorList>
    </citation>
    <scope>NUCLEOTIDE SEQUENCE [LARGE SCALE GENOMIC DNA]</scope>
    <source>
        <strain evidence="8">CGMCC 4.7682</strain>
    </source>
</reference>
<keyword evidence="4" id="KW-0227">DNA damage</keyword>
<feature type="region of interest" description="Disordered" evidence="5">
    <location>
        <begin position="365"/>
        <end position="386"/>
    </location>
</feature>
<keyword evidence="4 7" id="KW-0548">Nucleotidyltransferase</keyword>
<dbReference type="Pfam" id="PF00817">
    <property type="entry name" value="IMS"/>
    <property type="match status" value="1"/>
</dbReference>
<evidence type="ECO:0000313" key="8">
    <source>
        <dbReference type="Proteomes" id="UP001595764"/>
    </source>
</evidence>
<dbReference type="EC" id="2.7.7.7" evidence="4"/>
<dbReference type="InterPro" id="IPR036775">
    <property type="entry name" value="DNA_pol_Y-fam_lit_finger_sf"/>
</dbReference>
<comment type="subunit">
    <text evidence="4">Monomer.</text>
</comment>
<dbReference type="Gene3D" id="1.10.150.20">
    <property type="entry name" value="5' to 3' exonuclease, C-terminal subdomain"/>
    <property type="match status" value="1"/>
</dbReference>
<evidence type="ECO:0000256" key="4">
    <source>
        <dbReference type="HAMAP-Rule" id="MF_01113"/>
    </source>
</evidence>
<evidence type="ECO:0000256" key="1">
    <source>
        <dbReference type="ARBA" id="ARBA00010945"/>
    </source>
</evidence>
<keyword evidence="4" id="KW-0239">DNA-directed DNA polymerase</keyword>
<keyword evidence="4" id="KW-0234">DNA repair</keyword>
<evidence type="ECO:0000256" key="5">
    <source>
        <dbReference type="SAM" id="MobiDB-lite"/>
    </source>
</evidence>
<dbReference type="InterPro" id="IPR043128">
    <property type="entry name" value="Rev_trsase/Diguanyl_cyclase"/>
</dbReference>
<evidence type="ECO:0000313" key="7">
    <source>
        <dbReference type="EMBL" id="MFC3509439.1"/>
    </source>
</evidence>
<feature type="site" description="Substrate discrimination" evidence="4">
    <location>
        <position position="14"/>
    </location>
</feature>
<name>A0ABV7QC26_9PSEU</name>
<dbReference type="InterPro" id="IPR043502">
    <property type="entry name" value="DNA/RNA_pol_sf"/>
</dbReference>
<dbReference type="SUPFAM" id="SSF56672">
    <property type="entry name" value="DNA/RNA polymerases"/>
    <property type="match status" value="1"/>
</dbReference>
<comment type="caution">
    <text evidence="7">The sequence shown here is derived from an EMBL/GenBank/DDBJ whole genome shotgun (WGS) entry which is preliminary data.</text>
</comment>
<dbReference type="EMBL" id="JBHRWI010000004">
    <property type="protein sequence ID" value="MFC3509439.1"/>
    <property type="molecule type" value="Genomic_DNA"/>
</dbReference>
<gene>
    <name evidence="4" type="primary">dinB</name>
    <name evidence="7" type="ORF">ACFORO_04625</name>
</gene>
<accession>A0ABV7QC26</accession>
<dbReference type="InterPro" id="IPR022880">
    <property type="entry name" value="DNApol_IV"/>
</dbReference>
<dbReference type="Pfam" id="PF11799">
    <property type="entry name" value="IMS_C"/>
    <property type="match status" value="1"/>
</dbReference>
<protein>
    <recommendedName>
        <fullName evidence="4">DNA polymerase IV</fullName>
        <shortName evidence="4">Pol IV</shortName>
        <ecNumber evidence="4">2.7.7.7</ecNumber>
    </recommendedName>
</protein>
<feature type="domain" description="UmuC" evidence="6">
    <location>
        <begin position="5"/>
        <end position="187"/>
    </location>
</feature>
<comment type="function">
    <text evidence="2 4">Poorly processive, error-prone DNA polymerase involved in untargeted mutagenesis. Copies undamaged DNA at stalled replication forks, which arise in vivo from mismatched or misaligned primer ends. These misaligned primers can be extended by PolIV. Exhibits no 3'-5' exonuclease (proofreading) activity. May be involved in translesional synthesis, in conjunction with the beta clamp from PolIII.</text>
</comment>
<feature type="binding site" evidence="4">
    <location>
        <position position="9"/>
    </location>
    <ligand>
        <name>Mg(2+)</name>
        <dbReference type="ChEBI" id="CHEBI:18420"/>
    </ligand>
</feature>
<evidence type="ECO:0000256" key="3">
    <source>
        <dbReference type="ARBA" id="ARBA00049244"/>
    </source>
</evidence>
<dbReference type="CDD" id="cd03586">
    <property type="entry name" value="PolY_Pol_IV_kappa"/>
    <property type="match status" value="1"/>
</dbReference>
<comment type="cofactor">
    <cofactor evidence="4">
        <name>Mg(2+)</name>
        <dbReference type="ChEBI" id="CHEBI:18420"/>
    </cofactor>
    <text evidence="4">Binds 2 magnesium ions per subunit.</text>
</comment>
<dbReference type="RefSeq" id="WP_377869626.1">
    <property type="nucleotide sequence ID" value="NZ_JBHMAY010000012.1"/>
</dbReference>
<keyword evidence="4" id="KW-0515">Mutator protein</keyword>
<keyword evidence="4" id="KW-0235">DNA replication</keyword>
<dbReference type="InterPro" id="IPR017961">
    <property type="entry name" value="DNA_pol_Y-fam_little_finger"/>
</dbReference>
<keyword evidence="4" id="KW-0238">DNA-binding</keyword>
<evidence type="ECO:0000259" key="6">
    <source>
        <dbReference type="PROSITE" id="PS50173"/>
    </source>
</evidence>
<dbReference type="GO" id="GO:0003887">
    <property type="term" value="F:DNA-directed DNA polymerase activity"/>
    <property type="evidence" value="ECO:0007669"/>
    <property type="project" value="UniProtKB-EC"/>
</dbReference>
<dbReference type="Gene3D" id="3.30.70.270">
    <property type="match status" value="1"/>
</dbReference>
<sequence length="441" mass="46577">MPRWVVHLDLDAFYASAEQLTRPTLRGRAVVVGGTGHRGVVAGASYESREYGVRSAMPMSQARRLLPAGGVVLPPRFRLYEVLSKQVFDVVGEVAPVLERISLDEAFAEPPALAGASVEQVTEWAENLRARIRSETGLTASVGAGTGKQVAKIGSDRAKPDGLLVVPPGTEREFLAPLPVRALWGIGPVAEAKLRTIGVLTLGELAALPEPDAVSTLGGVVGRDLRRLASGFDDRPVAERGEAKQVSAETTFDVDVVDLVRLRAEVRKIAAGAHARLVKAGRVARTVVIKLRHTDMSTVTRSETTASPTDDLEQLAATAERLLLDPQEFGGVRLAGVAFSGLSVPHQDALFSLTVPAATEELMVTSTSEPSPGGSAPVSSSGWRPGDDVVHAEHGTGWVQGAGHGRVTVRFETRTSGPGVARTFDQTDPALTRGQPADCLA</sequence>
<proteinExistence type="inferred from homology"/>
<keyword evidence="4" id="KW-0460">Magnesium</keyword>
<keyword evidence="4 7" id="KW-0808">Transferase</keyword>
<dbReference type="Proteomes" id="UP001595764">
    <property type="component" value="Unassembled WGS sequence"/>
</dbReference>
<dbReference type="Gene3D" id="3.30.1490.100">
    <property type="entry name" value="DNA polymerase, Y-family, little finger domain"/>
    <property type="match status" value="1"/>
</dbReference>
<dbReference type="InterPro" id="IPR001126">
    <property type="entry name" value="UmuC"/>
</dbReference>
<dbReference type="NCBIfam" id="NF002677">
    <property type="entry name" value="PRK02406.1"/>
    <property type="match status" value="1"/>
</dbReference>
<organism evidence="7 8">
    <name type="scientific">Amycolatopsis halotolerans</name>
    <dbReference type="NCBI Taxonomy" id="330083"/>
    <lineage>
        <taxon>Bacteria</taxon>
        <taxon>Bacillati</taxon>
        <taxon>Actinomycetota</taxon>
        <taxon>Actinomycetes</taxon>
        <taxon>Pseudonocardiales</taxon>
        <taxon>Pseudonocardiaceae</taxon>
        <taxon>Amycolatopsis</taxon>
    </lineage>
</organism>
<dbReference type="PANTHER" id="PTHR11076:SF33">
    <property type="entry name" value="DNA POLYMERASE KAPPA"/>
    <property type="match status" value="1"/>
</dbReference>
<dbReference type="SUPFAM" id="SSF100879">
    <property type="entry name" value="Lesion bypass DNA polymerase (Y-family), little finger domain"/>
    <property type="match status" value="1"/>
</dbReference>
<dbReference type="NCBIfam" id="NF002882">
    <property type="entry name" value="PRK03348.1"/>
    <property type="match status" value="1"/>
</dbReference>
<feature type="compositionally biased region" description="Low complexity" evidence="5">
    <location>
        <begin position="368"/>
        <end position="382"/>
    </location>
</feature>
<feature type="active site" evidence="4">
    <location>
        <position position="105"/>
    </location>
</feature>
<dbReference type="Pfam" id="PF11798">
    <property type="entry name" value="IMS_HHH"/>
    <property type="match status" value="1"/>
</dbReference>
<dbReference type="InterPro" id="IPR050116">
    <property type="entry name" value="DNA_polymerase-Y"/>
</dbReference>
<comment type="catalytic activity">
    <reaction evidence="3 4">
        <text>DNA(n) + a 2'-deoxyribonucleoside 5'-triphosphate = DNA(n+1) + diphosphate</text>
        <dbReference type="Rhea" id="RHEA:22508"/>
        <dbReference type="Rhea" id="RHEA-COMP:17339"/>
        <dbReference type="Rhea" id="RHEA-COMP:17340"/>
        <dbReference type="ChEBI" id="CHEBI:33019"/>
        <dbReference type="ChEBI" id="CHEBI:61560"/>
        <dbReference type="ChEBI" id="CHEBI:173112"/>
        <dbReference type="EC" id="2.7.7.7"/>
    </reaction>
</comment>
<keyword evidence="4" id="KW-0963">Cytoplasm</keyword>
<dbReference type="Gene3D" id="3.40.1170.60">
    <property type="match status" value="1"/>
</dbReference>
<evidence type="ECO:0000256" key="2">
    <source>
        <dbReference type="ARBA" id="ARBA00025589"/>
    </source>
</evidence>
<feature type="binding site" evidence="4">
    <location>
        <position position="104"/>
    </location>
    <ligand>
        <name>Mg(2+)</name>
        <dbReference type="ChEBI" id="CHEBI:18420"/>
    </ligand>
</feature>
<comment type="subcellular location">
    <subcellularLocation>
        <location evidence="4">Cytoplasm</location>
    </subcellularLocation>
</comment>
<dbReference type="InterPro" id="IPR024728">
    <property type="entry name" value="PolY_HhH_motif"/>
</dbReference>
<dbReference type="PROSITE" id="PS50173">
    <property type="entry name" value="UMUC"/>
    <property type="match status" value="1"/>
</dbReference>
<keyword evidence="8" id="KW-1185">Reference proteome</keyword>
<dbReference type="HAMAP" id="MF_01113">
    <property type="entry name" value="DNApol_IV"/>
    <property type="match status" value="1"/>
</dbReference>
<dbReference type="PANTHER" id="PTHR11076">
    <property type="entry name" value="DNA REPAIR POLYMERASE UMUC / TRANSFERASE FAMILY MEMBER"/>
    <property type="match status" value="1"/>
</dbReference>
<keyword evidence="4" id="KW-0479">Metal-binding</keyword>